<sequence>MKRGAVTALKAAIFAIGIVVLGLCIFALPSLAKSSAEMFPEFAYLRYPVLLGLYLTAVPFFYALYQAMKLLHFIDNRMAFSDLAVYTLVRIKYCASMISILYVIGMIFLLTQNALHPSIAIMGLVILFSSIVIMLFSAVLQSLFKNALIMRLENERDGAV</sequence>
<evidence type="ECO:0000313" key="2">
    <source>
        <dbReference type="EMBL" id="KNE19162.1"/>
    </source>
</evidence>
<name>A0A0L0QKP9_VIRPA</name>
<evidence type="ECO:0000256" key="1">
    <source>
        <dbReference type="SAM" id="Phobius"/>
    </source>
</evidence>
<dbReference type="OrthoDB" id="1100174at2"/>
<dbReference type="EMBL" id="LGTO01000007">
    <property type="protein sequence ID" value="KNE19162.1"/>
    <property type="molecule type" value="Genomic_DNA"/>
</dbReference>
<dbReference type="Pfam" id="PF11188">
    <property type="entry name" value="DUF2975"/>
    <property type="match status" value="1"/>
</dbReference>
<keyword evidence="1" id="KW-0812">Transmembrane</keyword>
<dbReference type="RefSeq" id="WP_050351669.1">
    <property type="nucleotide sequence ID" value="NZ_CP073011.1"/>
</dbReference>
<keyword evidence="3" id="KW-1185">Reference proteome</keyword>
<reference evidence="3" key="1">
    <citation type="submission" date="2015-07" db="EMBL/GenBank/DDBJ databases">
        <title>Fjat-10053 dsm26.</title>
        <authorList>
            <person name="Liu B."/>
            <person name="Wang J."/>
            <person name="Zhu Y."/>
            <person name="Liu G."/>
            <person name="Chen Q."/>
            <person name="Chen Z."/>
            <person name="Lan J."/>
            <person name="Che J."/>
            <person name="Ge C."/>
            <person name="Shi H."/>
            <person name="Pan Z."/>
            <person name="Liu X."/>
        </authorList>
    </citation>
    <scope>NUCLEOTIDE SEQUENCE [LARGE SCALE GENOMIC DNA]</scope>
    <source>
        <strain evidence="3">DSM 26</strain>
    </source>
</reference>
<dbReference type="GeneID" id="66872200"/>
<protein>
    <submittedName>
        <fullName evidence="2">Membrane protein</fullName>
    </submittedName>
</protein>
<dbReference type="Proteomes" id="UP000036780">
    <property type="component" value="Unassembled WGS sequence"/>
</dbReference>
<dbReference type="AlphaFoldDB" id="A0A0L0QKP9"/>
<organism evidence="2 3">
    <name type="scientific">Virgibacillus pantothenticus</name>
    <dbReference type="NCBI Taxonomy" id="1473"/>
    <lineage>
        <taxon>Bacteria</taxon>
        <taxon>Bacillati</taxon>
        <taxon>Bacillota</taxon>
        <taxon>Bacilli</taxon>
        <taxon>Bacillales</taxon>
        <taxon>Bacillaceae</taxon>
        <taxon>Virgibacillus</taxon>
    </lineage>
</organism>
<dbReference type="PATRIC" id="fig|1473.5.peg.835"/>
<evidence type="ECO:0000313" key="3">
    <source>
        <dbReference type="Proteomes" id="UP000036780"/>
    </source>
</evidence>
<gene>
    <name evidence="2" type="ORF">AFK71_11490</name>
</gene>
<dbReference type="InterPro" id="IPR021354">
    <property type="entry name" value="DUF2975"/>
</dbReference>
<keyword evidence="1" id="KW-0472">Membrane</keyword>
<feature type="transmembrane region" description="Helical" evidence="1">
    <location>
        <begin position="85"/>
        <end position="109"/>
    </location>
</feature>
<accession>A0A0L0QKP9</accession>
<feature type="transmembrane region" description="Helical" evidence="1">
    <location>
        <begin position="12"/>
        <end position="32"/>
    </location>
</feature>
<proteinExistence type="predicted"/>
<comment type="caution">
    <text evidence="2">The sequence shown here is derived from an EMBL/GenBank/DDBJ whole genome shotgun (WGS) entry which is preliminary data.</text>
</comment>
<feature type="transmembrane region" description="Helical" evidence="1">
    <location>
        <begin position="44"/>
        <end position="65"/>
    </location>
</feature>
<keyword evidence="1" id="KW-1133">Transmembrane helix</keyword>
<feature type="transmembrane region" description="Helical" evidence="1">
    <location>
        <begin position="121"/>
        <end position="144"/>
    </location>
</feature>